<name>A0AAV7D1D8_ENGPU</name>
<dbReference type="EMBL" id="WNYA01000002">
    <property type="protein sequence ID" value="KAG8590988.1"/>
    <property type="molecule type" value="Genomic_DNA"/>
</dbReference>
<accession>A0AAV7D1D8</accession>
<keyword evidence="2" id="KW-1185">Reference proteome</keyword>
<dbReference type="AlphaFoldDB" id="A0AAV7D1D8"/>
<protein>
    <submittedName>
        <fullName evidence="1">Uncharacterized protein</fullName>
    </submittedName>
</protein>
<evidence type="ECO:0000313" key="1">
    <source>
        <dbReference type="EMBL" id="KAG8590988.1"/>
    </source>
</evidence>
<reference evidence="1" key="1">
    <citation type="thesis" date="2020" institute="ProQuest LLC" country="789 East Eisenhower Parkway, Ann Arbor, MI, USA">
        <title>Comparative Genomics and Chromosome Evolution.</title>
        <authorList>
            <person name="Mudd A.B."/>
        </authorList>
    </citation>
    <scope>NUCLEOTIDE SEQUENCE</scope>
    <source>
        <strain evidence="1">237g6f4</strain>
        <tissue evidence="1">Blood</tissue>
    </source>
</reference>
<evidence type="ECO:0000313" key="2">
    <source>
        <dbReference type="Proteomes" id="UP000824782"/>
    </source>
</evidence>
<organism evidence="1 2">
    <name type="scientific">Engystomops pustulosus</name>
    <name type="common">Tungara frog</name>
    <name type="synonym">Physalaemus pustulosus</name>
    <dbReference type="NCBI Taxonomy" id="76066"/>
    <lineage>
        <taxon>Eukaryota</taxon>
        <taxon>Metazoa</taxon>
        <taxon>Chordata</taxon>
        <taxon>Craniata</taxon>
        <taxon>Vertebrata</taxon>
        <taxon>Euteleostomi</taxon>
        <taxon>Amphibia</taxon>
        <taxon>Batrachia</taxon>
        <taxon>Anura</taxon>
        <taxon>Neobatrachia</taxon>
        <taxon>Hyloidea</taxon>
        <taxon>Leptodactylidae</taxon>
        <taxon>Leiuperinae</taxon>
        <taxon>Engystomops</taxon>
    </lineage>
</organism>
<gene>
    <name evidence="1" type="ORF">GDO81_007001</name>
</gene>
<comment type="caution">
    <text evidence="1">The sequence shown here is derived from an EMBL/GenBank/DDBJ whole genome shotgun (WGS) entry which is preliminary data.</text>
</comment>
<proteinExistence type="predicted"/>
<dbReference type="Proteomes" id="UP000824782">
    <property type="component" value="Unassembled WGS sequence"/>
</dbReference>
<sequence length="71" mass="8039">MQQSRVCTSVWYSVVSHKRMTTIKRTSKIFCIQAPPPRCSHPVCETHFKGDDSLFIVGCAIINNEPAPRPH</sequence>